<dbReference type="Gene3D" id="3.30.450.40">
    <property type="match status" value="1"/>
</dbReference>
<dbReference type="Gene3D" id="3.30.565.10">
    <property type="entry name" value="Histidine kinase-like ATPase, C-terminal domain"/>
    <property type="match status" value="1"/>
</dbReference>
<dbReference type="OrthoDB" id="140857at2"/>
<dbReference type="InterPro" id="IPR029016">
    <property type="entry name" value="GAF-like_dom_sf"/>
</dbReference>
<dbReference type="Pfam" id="PF00512">
    <property type="entry name" value="HisKA"/>
    <property type="match status" value="1"/>
</dbReference>
<comment type="caution">
    <text evidence="7">The sequence shown here is derived from an EMBL/GenBank/DDBJ whole genome shotgun (WGS) entry which is preliminary data.</text>
</comment>
<dbReference type="AlphaFoldDB" id="A0A5A5T6I8"/>
<name>A0A5A5T6I8_9CHLR</name>
<reference evidence="7 8" key="1">
    <citation type="submission" date="2019-01" db="EMBL/GenBank/DDBJ databases">
        <title>Draft genome sequence of Dictyobacter sp. Uno17.</title>
        <authorList>
            <person name="Wang C.M."/>
            <person name="Zheng Y."/>
            <person name="Sakai Y."/>
            <person name="Abe K."/>
            <person name="Yokota A."/>
            <person name="Yabe S."/>
        </authorList>
    </citation>
    <scope>NUCLEOTIDE SEQUENCE [LARGE SCALE GENOMIC DNA]</scope>
    <source>
        <strain evidence="7 8">Uno17</strain>
    </source>
</reference>
<proteinExistence type="predicted"/>
<dbReference type="Pfam" id="PF01590">
    <property type="entry name" value="GAF"/>
    <property type="match status" value="1"/>
</dbReference>
<keyword evidence="4" id="KW-0418">Kinase</keyword>
<gene>
    <name evidence="7" type="ORF">KDI_05420</name>
</gene>
<evidence type="ECO:0000256" key="5">
    <source>
        <dbReference type="ARBA" id="ARBA00023012"/>
    </source>
</evidence>
<dbReference type="InterPro" id="IPR004358">
    <property type="entry name" value="Sig_transdc_His_kin-like_C"/>
</dbReference>
<keyword evidence="5" id="KW-0902">Two-component regulatory system</keyword>
<dbReference type="SUPFAM" id="SSF47384">
    <property type="entry name" value="Homodimeric domain of signal transducing histidine kinase"/>
    <property type="match status" value="1"/>
</dbReference>
<evidence type="ECO:0000259" key="6">
    <source>
        <dbReference type="PROSITE" id="PS50109"/>
    </source>
</evidence>
<dbReference type="PRINTS" id="PR00344">
    <property type="entry name" value="BCTRLSENSOR"/>
</dbReference>
<dbReference type="InterPro" id="IPR005467">
    <property type="entry name" value="His_kinase_dom"/>
</dbReference>
<dbReference type="PANTHER" id="PTHR43547:SF2">
    <property type="entry name" value="HYBRID SIGNAL TRANSDUCTION HISTIDINE KINASE C"/>
    <property type="match status" value="1"/>
</dbReference>
<evidence type="ECO:0000256" key="3">
    <source>
        <dbReference type="ARBA" id="ARBA00022553"/>
    </source>
</evidence>
<dbReference type="Pfam" id="PF02518">
    <property type="entry name" value="HATPase_c"/>
    <property type="match status" value="1"/>
</dbReference>
<organism evidence="7 8">
    <name type="scientific">Dictyobacter arantiisoli</name>
    <dbReference type="NCBI Taxonomy" id="2014874"/>
    <lineage>
        <taxon>Bacteria</taxon>
        <taxon>Bacillati</taxon>
        <taxon>Chloroflexota</taxon>
        <taxon>Ktedonobacteria</taxon>
        <taxon>Ktedonobacterales</taxon>
        <taxon>Dictyobacteraceae</taxon>
        <taxon>Dictyobacter</taxon>
    </lineage>
</organism>
<evidence type="ECO:0000313" key="7">
    <source>
        <dbReference type="EMBL" id="GCF06978.1"/>
    </source>
</evidence>
<dbReference type="Gene3D" id="1.10.287.130">
    <property type="match status" value="1"/>
</dbReference>
<protein>
    <recommendedName>
        <fullName evidence="2">histidine kinase</fullName>
        <ecNumber evidence="2">2.7.13.3</ecNumber>
    </recommendedName>
</protein>
<comment type="catalytic activity">
    <reaction evidence="1">
        <text>ATP + protein L-histidine = ADP + protein N-phospho-L-histidine.</text>
        <dbReference type="EC" id="2.7.13.3"/>
    </reaction>
</comment>
<dbReference type="EC" id="2.7.13.3" evidence="2"/>
<evidence type="ECO:0000313" key="8">
    <source>
        <dbReference type="Proteomes" id="UP000322530"/>
    </source>
</evidence>
<evidence type="ECO:0000256" key="1">
    <source>
        <dbReference type="ARBA" id="ARBA00000085"/>
    </source>
</evidence>
<dbReference type="SMART" id="SM00065">
    <property type="entry name" value="GAF"/>
    <property type="match status" value="1"/>
</dbReference>
<dbReference type="InterPro" id="IPR036890">
    <property type="entry name" value="HATPase_C_sf"/>
</dbReference>
<sequence length="463" mass="52103">MSDTSPIGNQSEKISKIITLAEFSQLVETLPEIPEPFDHPDLDVTCFVLPHIHAIAQSMVDLIQQQLDCRQVLLASLDLSSDRCYLLAASGLSPEQLQQRQKIVTEYALSTLVGPAALDMLQANQVVVLSRALLPIPDEIRKDFGQQVMLLVPLIAHKRLLGGLLIGREGTENAYTQDEITLVKAIAKLVVLTIGRVQLLGELTDAYVHTQSVHEINQRMNEFLNMVSHELKTPLTTVLGNLQIIQRRVQRWKGQIKSESKTILQHIERIEHPLQDALLRARFQQNIIDDMLDDSCIQRSSLILHMKTCNLIEIVREEANKKQKEITDLPIQLEGFEQHENIPIVADARRIKQVITNYLINALKYSSDDQPIRVQITVDETTARVAVQDAGPGIPPEEQKHIWERFYRAKGIAVQHELDLSMGLGLYICDNIMRLHHGKVGVDSSPGHGSTFWLTIPILEPPA</sequence>
<feature type="domain" description="Histidine kinase" evidence="6">
    <location>
        <begin position="226"/>
        <end position="460"/>
    </location>
</feature>
<dbReference type="RefSeq" id="WP_149400028.1">
    <property type="nucleotide sequence ID" value="NZ_BIXY01000004.1"/>
</dbReference>
<keyword evidence="4" id="KW-0808">Transferase</keyword>
<dbReference type="CDD" id="cd00075">
    <property type="entry name" value="HATPase"/>
    <property type="match status" value="1"/>
</dbReference>
<dbReference type="SMART" id="SM00388">
    <property type="entry name" value="HisKA"/>
    <property type="match status" value="1"/>
</dbReference>
<dbReference type="InterPro" id="IPR003661">
    <property type="entry name" value="HisK_dim/P_dom"/>
</dbReference>
<dbReference type="SMART" id="SM00387">
    <property type="entry name" value="HATPase_c"/>
    <property type="match status" value="1"/>
</dbReference>
<dbReference type="PANTHER" id="PTHR43547">
    <property type="entry name" value="TWO-COMPONENT HISTIDINE KINASE"/>
    <property type="match status" value="1"/>
</dbReference>
<dbReference type="EMBL" id="BIXY01000004">
    <property type="protein sequence ID" value="GCF06978.1"/>
    <property type="molecule type" value="Genomic_DNA"/>
</dbReference>
<evidence type="ECO:0000256" key="2">
    <source>
        <dbReference type="ARBA" id="ARBA00012438"/>
    </source>
</evidence>
<dbReference type="InterPro" id="IPR036097">
    <property type="entry name" value="HisK_dim/P_sf"/>
</dbReference>
<dbReference type="CDD" id="cd00082">
    <property type="entry name" value="HisKA"/>
    <property type="match status" value="1"/>
</dbReference>
<keyword evidence="8" id="KW-1185">Reference proteome</keyword>
<evidence type="ECO:0000256" key="4">
    <source>
        <dbReference type="ARBA" id="ARBA00022777"/>
    </source>
</evidence>
<accession>A0A5A5T6I8</accession>
<dbReference type="GO" id="GO:0000155">
    <property type="term" value="F:phosphorelay sensor kinase activity"/>
    <property type="evidence" value="ECO:0007669"/>
    <property type="project" value="InterPro"/>
</dbReference>
<dbReference type="SUPFAM" id="SSF55781">
    <property type="entry name" value="GAF domain-like"/>
    <property type="match status" value="1"/>
</dbReference>
<dbReference type="PROSITE" id="PS50109">
    <property type="entry name" value="HIS_KIN"/>
    <property type="match status" value="1"/>
</dbReference>
<keyword evidence="3" id="KW-0597">Phosphoprotein</keyword>
<dbReference type="SUPFAM" id="SSF55874">
    <property type="entry name" value="ATPase domain of HSP90 chaperone/DNA topoisomerase II/histidine kinase"/>
    <property type="match status" value="1"/>
</dbReference>
<dbReference type="InterPro" id="IPR003018">
    <property type="entry name" value="GAF"/>
</dbReference>
<dbReference type="InterPro" id="IPR003594">
    <property type="entry name" value="HATPase_dom"/>
</dbReference>
<dbReference type="Proteomes" id="UP000322530">
    <property type="component" value="Unassembled WGS sequence"/>
</dbReference>